<protein>
    <submittedName>
        <fullName evidence="2">Uncharacterized protein</fullName>
    </submittedName>
</protein>
<evidence type="ECO:0000313" key="3">
    <source>
        <dbReference type="Proteomes" id="UP000054639"/>
    </source>
</evidence>
<dbReference type="Proteomes" id="UP000054639">
    <property type="component" value="Unassembled WGS sequence"/>
</dbReference>
<dbReference type="EMBL" id="LNYR01000006">
    <property type="protein sequence ID" value="KTD52792.1"/>
    <property type="molecule type" value="Genomic_DNA"/>
</dbReference>
<accession>A0A378L046</accession>
<name>A0A378L046_9GAMM</name>
<organism evidence="2 4">
    <name type="scientific">Legionella quateirensis</name>
    <dbReference type="NCBI Taxonomy" id="45072"/>
    <lineage>
        <taxon>Bacteria</taxon>
        <taxon>Pseudomonadati</taxon>
        <taxon>Pseudomonadota</taxon>
        <taxon>Gammaproteobacteria</taxon>
        <taxon>Legionellales</taxon>
        <taxon>Legionellaceae</taxon>
        <taxon>Legionella</taxon>
    </lineage>
</organism>
<keyword evidence="3" id="KW-1185">Reference proteome</keyword>
<gene>
    <name evidence="1" type="ORF">Lqua_0625</name>
    <name evidence="2" type="ORF">NCTC12376_03043</name>
</gene>
<dbReference type="EMBL" id="UGOW01000001">
    <property type="protein sequence ID" value="STY19211.1"/>
    <property type="molecule type" value="Genomic_DNA"/>
</dbReference>
<evidence type="ECO:0000313" key="2">
    <source>
        <dbReference type="EMBL" id="STY19211.1"/>
    </source>
</evidence>
<evidence type="ECO:0000313" key="4">
    <source>
        <dbReference type="Proteomes" id="UP000254230"/>
    </source>
</evidence>
<dbReference type="STRING" id="45072.Lqua_0625"/>
<reference evidence="1 3" key="1">
    <citation type="submission" date="2015-11" db="EMBL/GenBank/DDBJ databases">
        <title>Genomic analysis of 38 Legionella species identifies large and diverse effector repertoires.</title>
        <authorList>
            <person name="Burstein D."/>
            <person name="Amaro F."/>
            <person name="Zusman T."/>
            <person name="Lifshitz Z."/>
            <person name="Cohen O."/>
            <person name="Gilbert J.A."/>
            <person name="Pupko T."/>
            <person name="Shuman H.A."/>
            <person name="Segal G."/>
        </authorList>
    </citation>
    <scope>NUCLEOTIDE SEQUENCE [LARGE SCALE GENOMIC DNA]</scope>
    <source>
        <strain evidence="1 3">ATCC 49507</strain>
    </source>
</reference>
<dbReference type="Proteomes" id="UP000254230">
    <property type="component" value="Unassembled WGS sequence"/>
</dbReference>
<dbReference type="AlphaFoldDB" id="A0A378L046"/>
<reference evidence="2 4" key="2">
    <citation type="submission" date="2018-06" db="EMBL/GenBank/DDBJ databases">
        <authorList>
            <consortium name="Pathogen Informatics"/>
            <person name="Doyle S."/>
        </authorList>
    </citation>
    <scope>NUCLEOTIDE SEQUENCE [LARGE SCALE GENOMIC DNA]</scope>
    <source>
        <strain evidence="2 4">NCTC12376</strain>
    </source>
</reference>
<proteinExistence type="predicted"/>
<evidence type="ECO:0000313" key="1">
    <source>
        <dbReference type="EMBL" id="KTD52792.1"/>
    </source>
</evidence>
<sequence>METLSFVSKLIVDKGNQMIIMTDETHGNSFNSPNMEARDTGWNRYHTNVQF</sequence>